<dbReference type="GO" id="GO:0008289">
    <property type="term" value="F:lipid binding"/>
    <property type="evidence" value="ECO:0007669"/>
    <property type="project" value="UniProtKB-KW"/>
</dbReference>
<keyword evidence="3" id="KW-0732">Signal</keyword>
<gene>
    <name evidence="5" type="ORF">EJD97_017940</name>
</gene>
<dbReference type="Gene3D" id="1.10.110.10">
    <property type="entry name" value="Plant lipid-transfer and hydrophobic proteins"/>
    <property type="match status" value="1"/>
</dbReference>
<dbReference type="AlphaFoldDB" id="A0A6N2B4T5"/>
<comment type="caution">
    <text evidence="5">The sequence shown here is derived from an EMBL/GenBank/DDBJ whole genome shotgun (WGS) entry which is preliminary data.</text>
</comment>
<keyword evidence="2" id="KW-0446">Lipid-binding</keyword>
<evidence type="ECO:0000256" key="3">
    <source>
        <dbReference type="SAM" id="SignalP"/>
    </source>
</evidence>
<dbReference type="CDD" id="cd01959">
    <property type="entry name" value="nsLTP2"/>
    <property type="match status" value="1"/>
</dbReference>
<evidence type="ECO:0000259" key="4">
    <source>
        <dbReference type="SMART" id="SM00499"/>
    </source>
</evidence>
<name>A0A6N2B4T5_SOLCI</name>
<sequence length="105" mass="11651">MKKGSSIFAILLIAIFAILLGELLVAKAVICDIQELRPCTEAIIKSQPPSPICCTKLKEQQPCICGFIEDPKLKPYIKFTPQAKKVFKTCGVPLPNCSNVFNKKW</sequence>
<dbReference type="InterPro" id="IPR016140">
    <property type="entry name" value="Bifunc_inhib/LTP/seed_store"/>
</dbReference>
<proteinExistence type="predicted"/>
<feature type="chain" id="PRO_5026864489" description="Bifunctional inhibitor/plant lipid transfer protein/seed storage helical domain-containing protein" evidence="3">
    <location>
        <begin position="29"/>
        <end position="105"/>
    </location>
</feature>
<dbReference type="SUPFAM" id="SSF47699">
    <property type="entry name" value="Bifunctional inhibitor/lipid-transfer protein/seed storage 2S albumin"/>
    <property type="match status" value="1"/>
</dbReference>
<dbReference type="PANTHER" id="PTHR33214">
    <property type="entry name" value="BIFUNCTIONAL INHIBITOR/LIPID-TRANSFER PROTEIN/SEED STORAGE 2S ALBUMIN SUPERFAMILY PROTEIN"/>
    <property type="match status" value="1"/>
</dbReference>
<dbReference type="GO" id="GO:0006869">
    <property type="term" value="P:lipid transport"/>
    <property type="evidence" value="ECO:0007669"/>
    <property type="project" value="InterPro"/>
</dbReference>
<dbReference type="InterPro" id="IPR036312">
    <property type="entry name" value="Bifun_inhib/LTP/seed_sf"/>
</dbReference>
<reference evidence="5" key="1">
    <citation type="submission" date="2019-05" db="EMBL/GenBank/DDBJ databases">
        <title>The de novo reference genome and transcriptome assemblies of the wild tomato species Solanum chilense.</title>
        <authorList>
            <person name="Stam R."/>
            <person name="Nosenko T."/>
            <person name="Hoerger A.C."/>
            <person name="Stephan W."/>
            <person name="Seidel M.A."/>
            <person name="Kuhn J.M.M."/>
            <person name="Haberer G."/>
            <person name="Tellier A."/>
        </authorList>
    </citation>
    <scope>NUCLEOTIDE SEQUENCE</scope>
    <source>
        <tissue evidence="5">Mature leaves</tissue>
    </source>
</reference>
<protein>
    <recommendedName>
        <fullName evidence="4">Bifunctional inhibitor/plant lipid transfer protein/seed storage helical domain-containing protein</fullName>
    </recommendedName>
</protein>
<dbReference type="InterPro" id="IPR033872">
    <property type="entry name" value="nsLTP2"/>
</dbReference>
<feature type="signal peptide" evidence="3">
    <location>
        <begin position="1"/>
        <end position="28"/>
    </location>
</feature>
<feature type="domain" description="Bifunctional inhibitor/plant lipid transfer protein/seed storage helical" evidence="4">
    <location>
        <begin position="31"/>
        <end position="97"/>
    </location>
</feature>
<accession>A0A6N2B4T5</accession>
<dbReference type="Pfam" id="PF00234">
    <property type="entry name" value="Tryp_alpha_amyl"/>
    <property type="match status" value="1"/>
</dbReference>
<organism evidence="5">
    <name type="scientific">Solanum chilense</name>
    <name type="common">Tomato</name>
    <name type="synonym">Lycopersicon chilense</name>
    <dbReference type="NCBI Taxonomy" id="4083"/>
    <lineage>
        <taxon>Eukaryota</taxon>
        <taxon>Viridiplantae</taxon>
        <taxon>Streptophyta</taxon>
        <taxon>Embryophyta</taxon>
        <taxon>Tracheophyta</taxon>
        <taxon>Spermatophyta</taxon>
        <taxon>Magnoliopsida</taxon>
        <taxon>eudicotyledons</taxon>
        <taxon>Gunneridae</taxon>
        <taxon>Pentapetalae</taxon>
        <taxon>asterids</taxon>
        <taxon>lamiids</taxon>
        <taxon>Solanales</taxon>
        <taxon>Solanaceae</taxon>
        <taxon>Solanoideae</taxon>
        <taxon>Solaneae</taxon>
        <taxon>Solanum</taxon>
        <taxon>Solanum subgen. Lycopersicon</taxon>
    </lineage>
</organism>
<dbReference type="EMBL" id="RXGB01004827">
    <property type="protein sequence ID" value="TMW88894.1"/>
    <property type="molecule type" value="Genomic_DNA"/>
</dbReference>
<evidence type="ECO:0000256" key="2">
    <source>
        <dbReference type="ARBA" id="ARBA00023121"/>
    </source>
</evidence>
<dbReference type="SMART" id="SM00499">
    <property type="entry name" value="AAI"/>
    <property type="match status" value="1"/>
</dbReference>
<evidence type="ECO:0000313" key="5">
    <source>
        <dbReference type="EMBL" id="TMW88894.1"/>
    </source>
</evidence>
<evidence type="ECO:0000256" key="1">
    <source>
        <dbReference type="ARBA" id="ARBA00022448"/>
    </source>
</evidence>
<dbReference type="PANTHER" id="PTHR33214:SF52">
    <property type="entry name" value="BIFUNCTIONAL INHIBITOR_PLANT LIPID TRANSFER PROTEIN_SEED STORAGE HELICAL DOMAIN-CONTAINING PROTEIN"/>
    <property type="match status" value="1"/>
</dbReference>
<keyword evidence="1" id="KW-0813">Transport</keyword>